<comment type="caution">
    <text evidence="7">The sequence shown here is derived from an EMBL/GenBank/DDBJ whole genome shotgun (WGS) entry which is preliminary data.</text>
</comment>
<feature type="domain" description="DUF202" evidence="6">
    <location>
        <begin position="22"/>
        <end position="85"/>
    </location>
</feature>
<organism evidence="7 8">
    <name type="scientific">Actinomycetospora aeridis</name>
    <dbReference type="NCBI Taxonomy" id="3129231"/>
    <lineage>
        <taxon>Bacteria</taxon>
        <taxon>Bacillati</taxon>
        <taxon>Actinomycetota</taxon>
        <taxon>Actinomycetes</taxon>
        <taxon>Pseudonocardiales</taxon>
        <taxon>Pseudonocardiaceae</taxon>
        <taxon>Actinomycetospora</taxon>
    </lineage>
</organism>
<keyword evidence="8" id="KW-1185">Reference proteome</keyword>
<evidence type="ECO:0000256" key="5">
    <source>
        <dbReference type="SAM" id="Phobius"/>
    </source>
</evidence>
<evidence type="ECO:0000256" key="4">
    <source>
        <dbReference type="ARBA" id="ARBA00023136"/>
    </source>
</evidence>
<comment type="subcellular location">
    <subcellularLocation>
        <location evidence="1">Endomembrane system</location>
        <topology evidence="1">Multi-pass membrane protein</topology>
    </subcellularLocation>
</comment>
<dbReference type="RefSeq" id="WP_337712824.1">
    <property type="nucleotide sequence ID" value="NZ_JBBEGL010000002.1"/>
</dbReference>
<evidence type="ECO:0000313" key="8">
    <source>
        <dbReference type="Proteomes" id="UP001370100"/>
    </source>
</evidence>
<feature type="transmembrane region" description="Helical" evidence="5">
    <location>
        <begin position="29"/>
        <end position="49"/>
    </location>
</feature>
<evidence type="ECO:0000259" key="6">
    <source>
        <dbReference type="Pfam" id="PF02656"/>
    </source>
</evidence>
<evidence type="ECO:0000313" key="7">
    <source>
        <dbReference type="EMBL" id="MEJ2886338.1"/>
    </source>
</evidence>
<evidence type="ECO:0000256" key="3">
    <source>
        <dbReference type="ARBA" id="ARBA00022989"/>
    </source>
</evidence>
<sequence length="87" mass="9319">MAQPAAQRQQDLDDDGPDLRWVLAAERTLLAWFRLSLALFLVGVVPLVLVPPGTATVLVTVVSGGLMIAGGAAAVEGLRRWRRGQSR</sequence>
<reference evidence="7 8" key="1">
    <citation type="submission" date="2024-03" db="EMBL/GenBank/DDBJ databases">
        <title>Actinomycetospora sp. OC33-EN06, a novel actinomycete isolated from wild orchid (Aerides multiflora).</title>
        <authorList>
            <person name="Suriyachadkun C."/>
        </authorList>
    </citation>
    <scope>NUCLEOTIDE SEQUENCE [LARGE SCALE GENOMIC DNA]</scope>
    <source>
        <strain evidence="7 8">OC33-EN06</strain>
    </source>
</reference>
<keyword evidence="2 5" id="KW-0812">Transmembrane</keyword>
<keyword evidence="4 5" id="KW-0472">Membrane</keyword>
<gene>
    <name evidence="7" type="ORF">WCD41_07720</name>
</gene>
<accession>A0ABU8N1R5</accession>
<dbReference type="InterPro" id="IPR003807">
    <property type="entry name" value="DUF202"/>
</dbReference>
<dbReference type="Proteomes" id="UP001370100">
    <property type="component" value="Unassembled WGS sequence"/>
</dbReference>
<dbReference type="EMBL" id="JBBEGL010000002">
    <property type="protein sequence ID" value="MEJ2886338.1"/>
    <property type="molecule type" value="Genomic_DNA"/>
</dbReference>
<feature type="transmembrane region" description="Helical" evidence="5">
    <location>
        <begin position="55"/>
        <end position="78"/>
    </location>
</feature>
<dbReference type="Pfam" id="PF02656">
    <property type="entry name" value="DUF202"/>
    <property type="match status" value="1"/>
</dbReference>
<evidence type="ECO:0000256" key="2">
    <source>
        <dbReference type="ARBA" id="ARBA00022692"/>
    </source>
</evidence>
<evidence type="ECO:0000256" key="1">
    <source>
        <dbReference type="ARBA" id="ARBA00004127"/>
    </source>
</evidence>
<protein>
    <submittedName>
        <fullName evidence="7">DUF202 domain-containing protein</fullName>
    </submittedName>
</protein>
<proteinExistence type="predicted"/>
<name>A0ABU8N1R5_9PSEU</name>
<keyword evidence="3 5" id="KW-1133">Transmembrane helix</keyword>